<reference evidence="5" key="1">
    <citation type="journal article" date="2019" name="Int. J. Syst. Evol. Microbiol.">
        <title>The Global Catalogue of Microorganisms (GCM) 10K type strain sequencing project: providing services to taxonomists for standard genome sequencing and annotation.</title>
        <authorList>
            <consortium name="The Broad Institute Genomics Platform"/>
            <consortium name="The Broad Institute Genome Sequencing Center for Infectious Disease"/>
            <person name="Wu L."/>
            <person name="Ma J."/>
        </authorList>
    </citation>
    <scope>NUCLEOTIDE SEQUENCE [LARGE SCALE GENOMIC DNA]</scope>
    <source>
        <strain evidence="5">JCM 18542</strain>
    </source>
</reference>
<accession>A0ABP9CXJ1</accession>
<organism evidence="4 5">
    <name type="scientific">Tomitella cavernea</name>
    <dbReference type="NCBI Taxonomy" id="1387982"/>
    <lineage>
        <taxon>Bacteria</taxon>
        <taxon>Bacillati</taxon>
        <taxon>Actinomycetota</taxon>
        <taxon>Actinomycetes</taxon>
        <taxon>Mycobacteriales</taxon>
        <taxon>Tomitella</taxon>
    </lineage>
</organism>
<feature type="transmembrane region" description="Helical" evidence="2">
    <location>
        <begin position="33"/>
        <end position="51"/>
    </location>
</feature>
<evidence type="ECO:0000313" key="4">
    <source>
        <dbReference type="EMBL" id="GAA4821946.1"/>
    </source>
</evidence>
<dbReference type="RefSeq" id="WP_200171433.1">
    <property type="nucleotide sequence ID" value="NZ_BAABKQ010000001.1"/>
</dbReference>
<evidence type="ECO:0000256" key="1">
    <source>
        <dbReference type="SAM" id="MobiDB-lite"/>
    </source>
</evidence>
<evidence type="ECO:0000256" key="2">
    <source>
        <dbReference type="SAM" id="Phobius"/>
    </source>
</evidence>
<proteinExistence type="predicted"/>
<comment type="caution">
    <text evidence="4">The sequence shown here is derived from an EMBL/GenBank/DDBJ whole genome shotgun (WGS) entry which is preliminary data.</text>
</comment>
<dbReference type="InterPro" id="IPR052913">
    <property type="entry name" value="Glycopeptide_resist_protein"/>
</dbReference>
<keyword evidence="2" id="KW-0812">Transmembrane</keyword>
<dbReference type="InterPro" id="IPR022029">
    <property type="entry name" value="YoaR-like_PG-bd"/>
</dbReference>
<dbReference type="EMBL" id="BAABKQ010000001">
    <property type="protein sequence ID" value="GAA4821946.1"/>
    <property type="molecule type" value="Genomic_DNA"/>
</dbReference>
<dbReference type="InterPro" id="IPR007391">
    <property type="entry name" value="Vancomycin_resist_VanW"/>
</dbReference>
<evidence type="ECO:0000259" key="3">
    <source>
        <dbReference type="Pfam" id="PF12229"/>
    </source>
</evidence>
<keyword evidence="2" id="KW-1133">Transmembrane helix</keyword>
<feature type="domain" description="YoaR-like putative peptidoglycan binding" evidence="3">
    <location>
        <begin position="258"/>
        <end position="329"/>
    </location>
</feature>
<sequence length="579" mass="59603">MTGEQDPATGPLAGDSDTVGGGPAGGGRRRLRITLAAVGGVVALAAVAFGIDVATTSGEVPRGVRIAGVEVGGLAPDEAAERVRARAEAGGSHPVTVQAGDATIEIVPADAGLGIDAEASVAAAGTGSMNPWTRLTSLFTTRDIPVVGEVDQDALAAAVDGIAGQVDRPVVEGAVAFAGGEAVPTWPQTGQRLDAPAAADALIEQWADGGAVVLPVQVEQPRTDRSDVQAVLDGFARSAVAGPVTVTGEGAEAVLPPERIGEIVRIELDDEGALAPRFDAEAAQRVFGEQLAGTVTPARDATVRLGSSGPEVVPSQDGRDIDWGATLHDWRGLFDEDRALSAVYVDDHPDLTTEEAEGLGIDEVIAEFTTSGFSYASGVNIRRVAQEVNGAVVLPGETFSLNGYTGTRGTAQGYVESGIILNGHADQAVGGGISQFATTLFNAAYFAGMEDAGHQEHSYYISRYPAGREATVYEGAIDLKFTNPSSTGVLIQASGDSDSVTVRIWGTKTVDVESVNGGRWNYTDPERITLRGEDCSPSSGAPGFTTSDTRIIRSAATGAEISRSTETTVYDPSPIVTCT</sequence>
<dbReference type="Pfam" id="PF04294">
    <property type="entry name" value="VanW"/>
    <property type="match status" value="1"/>
</dbReference>
<evidence type="ECO:0000313" key="5">
    <source>
        <dbReference type="Proteomes" id="UP001500839"/>
    </source>
</evidence>
<dbReference type="Pfam" id="PF12229">
    <property type="entry name" value="PG_binding_4"/>
    <property type="match status" value="1"/>
</dbReference>
<keyword evidence="2" id="KW-0472">Membrane</keyword>
<dbReference type="Proteomes" id="UP001500839">
    <property type="component" value="Unassembled WGS sequence"/>
</dbReference>
<keyword evidence="5" id="KW-1185">Reference proteome</keyword>
<gene>
    <name evidence="4" type="ORF">GCM10023353_32920</name>
</gene>
<dbReference type="PANTHER" id="PTHR35788:SF1">
    <property type="entry name" value="EXPORTED PROTEIN"/>
    <property type="match status" value="1"/>
</dbReference>
<protein>
    <submittedName>
        <fullName evidence="4">VanW family protein</fullName>
    </submittedName>
</protein>
<name>A0ABP9CXJ1_9ACTN</name>
<dbReference type="PANTHER" id="PTHR35788">
    <property type="entry name" value="EXPORTED PROTEIN-RELATED"/>
    <property type="match status" value="1"/>
</dbReference>
<feature type="region of interest" description="Disordered" evidence="1">
    <location>
        <begin position="1"/>
        <end position="26"/>
    </location>
</feature>